<keyword evidence="1" id="KW-0472">Membrane</keyword>
<feature type="transmembrane region" description="Helical" evidence="1">
    <location>
        <begin position="6"/>
        <end position="24"/>
    </location>
</feature>
<comment type="caution">
    <text evidence="2">The sequence shown here is derived from an EMBL/GenBank/DDBJ whole genome shotgun (WGS) entry which is preliminary data.</text>
</comment>
<proteinExistence type="predicted"/>
<dbReference type="AlphaFoldDB" id="A0A0F9UJW9"/>
<keyword evidence="1" id="KW-1133">Transmembrane helix</keyword>
<protein>
    <submittedName>
        <fullName evidence="2">Uncharacterized protein</fullName>
    </submittedName>
</protein>
<accession>A0A0F9UJW9</accession>
<keyword evidence="1" id="KW-0812">Transmembrane</keyword>
<name>A0A0F9UJW9_9ZZZZ</name>
<gene>
    <name evidence="2" type="ORF">LCGC14_0197390</name>
</gene>
<organism evidence="2">
    <name type="scientific">marine sediment metagenome</name>
    <dbReference type="NCBI Taxonomy" id="412755"/>
    <lineage>
        <taxon>unclassified sequences</taxon>
        <taxon>metagenomes</taxon>
        <taxon>ecological metagenomes</taxon>
    </lineage>
</organism>
<reference evidence="2" key="1">
    <citation type="journal article" date="2015" name="Nature">
        <title>Complex archaea that bridge the gap between prokaryotes and eukaryotes.</title>
        <authorList>
            <person name="Spang A."/>
            <person name="Saw J.H."/>
            <person name="Jorgensen S.L."/>
            <person name="Zaremba-Niedzwiedzka K."/>
            <person name="Martijn J."/>
            <person name="Lind A.E."/>
            <person name="van Eijk R."/>
            <person name="Schleper C."/>
            <person name="Guy L."/>
            <person name="Ettema T.J."/>
        </authorList>
    </citation>
    <scope>NUCLEOTIDE SEQUENCE</scope>
</reference>
<sequence>MKKILVFIVLIVVLLILIIGWFGWKGYKIKEEGATITTHKAEYLQGENPKIKITNDSREEICFSSCYPYYLEINEGGFESYQYGNCSEVDVVETCIKPSQIKTFEILLERSKTEKGLHRIAIPACIGCALYEEFRQDKWFYSNDFFIK</sequence>
<dbReference type="EMBL" id="LAZR01000085">
    <property type="protein sequence ID" value="KKN93550.1"/>
    <property type="molecule type" value="Genomic_DNA"/>
</dbReference>
<evidence type="ECO:0000256" key="1">
    <source>
        <dbReference type="SAM" id="Phobius"/>
    </source>
</evidence>
<evidence type="ECO:0000313" key="2">
    <source>
        <dbReference type="EMBL" id="KKN93550.1"/>
    </source>
</evidence>